<feature type="signal peptide" evidence="2">
    <location>
        <begin position="1"/>
        <end position="22"/>
    </location>
</feature>
<evidence type="ECO:0000313" key="3">
    <source>
        <dbReference type="EMBL" id="KAJ3835650.1"/>
    </source>
</evidence>
<evidence type="ECO:0000256" key="1">
    <source>
        <dbReference type="SAM" id="MobiDB-lite"/>
    </source>
</evidence>
<comment type="caution">
    <text evidence="3">The sequence shown here is derived from an EMBL/GenBank/DDBJ whole genome shotgun (WGS) entry which is preliminary data.</text>
</comment>
<gene>
    <name evidence="3" type="ORF">F5878DRAFT_627366</name>
</gene>
<evidence type="ECO:0000256" key="2">
    <source>
        <dbReference type="SAM" id="SignalP"/>
    </source>
</evidence>
<feature type="region of interest" description="Disordered" evidence="1">
    <location>
        <begin position="23"/>
        <end position="71"/>
    </location>
</feature>
<keyword evidence="2" id="KW-0732">Signal</keyword>
<name>A0AA38UBF1_9AGAR</name>
<protein>
    <submittedName>
        <fullName evidence="3">Uncharacterized protein</fullName>
    </submittedName>
</protein>
<keyword evidence="4" id="KW-1185">Reference proteome</keyword>
<proteinExistence type="predicted"/>
<dbReference type="Proteomes" id="UP001163846">
    <property type="component" value="Unassembled WGS sequence"/>
</dbReference>
<organism evidence="3 4">
    <name type="scientific">Lentinula raphanica</name>
    <dbReference type="NCBI Taxonomy" id="153919"/>
    <lineage>
        <taxon>Eukaryota</taxon>
        <taxon>Fungi</taxon>
        <taxon>Dikarya</taxon>
        <taxon>Basidiomycota</taxon>
        <taxon>Agaricomycotina</taxon>
        <taxon>Agaricomycetes</taxon>
        <taxon>Agaricomycetidae</taxon>
        <taxon>Agaricales</taxon>
        <taxon>Marasmiineae</taxon>
        <taxon>Omphalotaceae</taxon>
        <taxon>Lentinula</taxon>
    </lineage>
</organism>
<feature type="chain" id="PRO_5041424256" evidence="2">
    <location>
        <begin position="23"/>
        <end position="271"/>
    </location>
</feature>
<dbReference type="AlphaFoldDB" id="A0AA38UBF1"/>
<sequence length="271" mass="30396">MHVNSIFYALVCLSAIVHTAGGSPVPPSSNRPAPPNPSASHVSEPAGPVLTIGLPIHEPPRNGSRTVQHPPLQAPLSSRELATYIVHYIEAGLKFYAPRELGSFIPEFHTHPHCHIQFDYPLGNPEIHDPVPTSIDDTFLGTMQEVIYKFTFKPGLLSGTTTIDFWGSGVLNFGFARGHPFEPENTIMTLRIFEKEDGRRKVSLENRVLESVSHETVIGPGPFRRFRFINTMPGDRLGRGLEVKDTGSLFSKIRGWFWPEEQRGEQRERRR</sequence>
<accession>A0AA38UBF1</accession>
<feature type="compositionally biased region" description="Pro residues" evidence="1">
    <location>
        <begin position="24"/>
        <end position="37"/>
    </location>
</feature>
<reference evidence="3" key="1">
    <citation type="submission" date="2022-08" db="EMBL/GenBank/DDBJ databases">
        <authorList>
            <consortium name="DOE Joint Genome Institute"/>
            <person name="Min B."/>
            <person name="Riley R."/>
            <person name="Sierra-Patev S."/>
            <person name="Naranjo-Ortiz M."/>
            <person name="Looney B."/>
            <person name="Konkel Z."/>
            <person name="Slot J.C."/>
            <person name="Sakamoto Y."/>
            <person name="Steenwyk J.L."/>
            <person name="Rokas A."/>
            <person name="Carro J."/>
            <person name="Camarero S."/>
            <person name="Ferreira P."/>
            <person name="Molpeceres G."/>
            <person name="Ruiz-Duenas F.J."/>
            <person name="Serrano A."/>
            <person name="Henrissat B."/>
            <person name="Drula E."/>
            <person name="Hughes K.W."/>
            <person name="Mata J.L."/>
            <person name="Ishikawa N.K."/>
            <person name="Vargas-Isla R."/>
            <person name="Ushijima S."/>
            <person name="Smith C.A."/>
            <person name="Ahrendt S."/>
            <person name="Andreopoulos W."/>
            <person name="He G."/>
            <person name="Labutti K."/>
            <person name="Lipzen A."/>
            <person name="Ng V."/>
            <person name="Sandor L."/>
            <person name="Barry K."/>
            <person name="Martinez A.T."/>
            <person name="Xiao Y."/>
            <person name="Gibbons J.G."/>
            <person name="Terashima K."/>
            <person name="Hibbett D.S."/>
            <person name="Grigoriev I.V."/>
        </authorList>
    </citation>
    <scope>NUCLEOTIDE SEQUENCE</scope>
    <source>
        <strain evidence="3">TFB9207</strain>
    </source>
</reference>
<dbReference type="EMBL" id="MU806391">
    <property type="protein sequence ID" value="KAJ3835650.1"/>
    <property type="molecule type" value="Genomic_DNA"/>
</dbReference>
<evidence type="ECO:0000313" key="4">
    <source>
        <dbReference type="Proteomes" id="UP001163846"/>
    </source>
</evidence>